<comment type="caution">
    <text evidence="2">The sequence shown here is derived from an EMBL/GenBank/DDBJ whole genome shotgun (WGS) entry which is preliminary data.</text>
</comment>
<evidence type="ECO:0000259" key="1">
    <source>
        <dbReference type="PROSITE" id="PS50003"/>
    </source>
</evidence>
<dbReference type="InterPro" id="IPR001849">
    <property type="entry name" value="PH_domain"/>
</dbReference>
<reference evidence="2 3" key="1">
    <citation type="submission" date="2024-09" db="EMBL/GenBank/DDBJ databases">
        <title>Genome sequencing and assembly of Phytophthora oleae, isolate VK10A, causative agent of rot of olive drupes.</title>
        <authorList>
            <person name="Conti Taguali S."/>
            <person name="Riolo M."/>
            <person name="La Spada F."/>
            <person name="Cacciola S.O."/>
            <person name="Dionisio G."/>
        </authorList>
    </citation>
    <scope>NUCLEOTIDE SEQUENCE [LARGE SCALE GENOMIC DNA]</scope>
    <source>
        <strain evidence="2 3">VK10A</strain>
    </source>
</reference>
<dbReference type="Proteomes" id="UP001632037">
    <property type="component" value="Unassembled WGS sequence"/>
</dbReference>
<dbReference type="AlphaFoldDB" id="A0ABD3G5V2"/>
<evidence type="ECO:0000313" key="3">
    <source>
        <dbReference type="Proteomes" id="UP001632037"/>
    </source>
</evidence>
<proteinExistence type="predicted"/>
<gene>
    <name evidence="2" type="ORF">V7S43_001662</name>
</gene>
<organism evidence="2 3">
    <name type="scientific">Phytophthora oleae</name>
    <dbReference type="NCBI Taxonomy" id="2107226"/>
    <lineage>
        <taxon>Eukaryota</taxon>
        <taxon>Sar</taxon>
        <taxon>Stramenopiles</taxon>
        <taxon>Oomycota</taxon>
        <taxon>Peronosporomycetes</taxon>
        <taxon>Peronosporales</taxon>
        <taxon>Peronosporaceae</taxon>
        <taxon>Phytophthora</taxon>
    </lineage>
</organism>
<evidence type="ECO:0000313" key="2">
    <source>
        <dbReference type="EMBL" id="KAL3673977.1"/>
    </source>
</evidence>
<protein>
    <recommendedName>
        <fullName evidence="1">PH domain-containing protein</fullName>
    </recommendedName>
</protein>
<dbReference type="EMBL" id="JBIMZQ010000002">
    <property type="protein sequence ID" value="KAL3673977.1"/>
    <property type="molecule type" value="Genomic_DNA"/>
</dbReference>
<keyword evidence="3" id="KW-1185">Reference proteome</keyword>
<dbReference type="SUPFAM" id="SSF50729">
    <property type="entry name" value="PH domain-like"/>
    <property type="match status" value="1"/>
</dbReference>
<sequence length="57" mass="6248">MDAENNTIRLQCGARGKTLVMCASTAAERGKWLIAIEGAVQASQDERDKVFCRPHSI</sequence>
<feature type="domain" description="PH" evidence="1">
    <location>
        <begin position="1"/>
        <end position="41"/>
    </location>
</feature>
<dbReference type="PROSITE" id="PS50003">
    <property type="entry name" value="PH_DOMAIN"/>
    <property type="match status" value="1"/>
</dbReference>
<name>A0ABD3G5V2_9STRA</name>
<accession>A0ABD3G5V2</accession>